<dbReference type="Gene3D" id="1.10.287.70">
    <property type="match status" value="1"/>
</dbReference>
<sequence length="182" mass="19915">MSSHWYSTFRHSGGDNKQQGSTAGYGDGGTSSATPTTTTTNIAGMTTGVPLHQQQNKPQPAARRGGSAASRYLLRSSLRSKGSSSSSGERDPRERFKDCCRKIVQFLFSQVGVGALVVGYAIFGAFAFIAVEGGQERIGLRMIEHREAAAQQLWNVTEVYNVLNFEKWNTEVEGLIKSYQRE</sequence>
<keyword evidence="2" id="KW-0812">Transmembrane</keyword>
<proteinExistence type="predicted"/>
<dbReference type="EMBL" id="CAJPEX010010610">
    <property type="protein sequence ID" value="CAG0925102.1"/>
    <property type="molecule type" value="Genomic_DNA"/>
</dbReference>
<keyword evidence="2" id="KW-0472">Membrane</keyword>
<dbReference type="Proteomes" id="UP000678499">
    <property type="component" value="Unassembled WGS sequence"/>
</dbReference>
<feature type="compositionally biased region" description="Low complexity" evidence="1">
    <location>
        <begin position="30"/>
        <end position="48"/>
    </location>
</feature>
<keyword evidence="4" id="KW-1185">Reference proteome</keyword>
<organism evidence="3">
    <name type="scientific">Notodromas monacha</name>
    <dbReference type="NCBI Taxonomy" id="399045"/>
    <lineage>
        <taxon>Eukaryota</taxon>
        <taxon>Metazoa</taxon>
        <taxon>Ecdysozoa</taxon>
        <taxon>Arthropoda</taxon>
        <taxon>Crustacea</taxon>
        <taxon>Oligostraca</taxon>
        <taxon>Ostracoda</taxon>
        <taxon>Podocopa</taxon>
        <taxon>Podocopida</taxon>
        <taxon>Cypridocopina</taxon>
        <taxon>Cypridoidea</taxon>
        <taxon>Cyprididae</taxon>
        <taxon>Notodromas</taxon>
    </lineage>
</organism>
<name>A0A7R9C2Q8_9CRUS</name>
<evidence type="ECO:0000313" key="4">
    <source>
        <dbReference type="Proteomes" id="UP000678499"/>
    </source>
</evidence>
<protein>
    <submittedName>
        <fullName evidence="3">Uncharacterized protein</fullName>
    </submittedName>
</protein>
<feature type="region of interest" description="Disordered" evidence="1">
    <location>
        <begin position="1"/>
        <end position="66"/>
    </location>
</feature>
<dbReference type="EMBL" id="OA892647">
    <property type="protein sequence ID" value="CAD7284950.1"/>
    <property type="molecule type" value="Genomic_DNA"/>
</dbReference>
<evidence type="ECO:0000256" key="1">
    <source>
        <dbReference type="SAM" id="MobiDB-lite"/>
    </source>
</evidence>
<dbReference type="OrthoDB" id="297496at2759"/>
<reference evidence="3" key="1">
    <citation type="submission" date="2020-11" db="EMBL/GenBank/DDBJ databases">
        <authorList>
            <person name="Tran Van P."/>
        </authorList>
    </citation>
    <scope>NUCLEOTIDE SEQUENCE</scope>
</reference>
<feature type="transmembrane region" description="Helical" evidence="2">
    <location>
        <begin position="107"/>
        <end position="131"/>
    </location>
</feature>
<accession>A0A7R9C2Q8</accession>
<keyword evidence="2" id="KW-1133">Transmembrane helix</keyword>
<dbReference type="AlphaFoldDB" id="A0A7R9C2Q8"/>
<evidence type="ECO:0000256" key="2">
    <source>
        <dbReference type="SAM" id="Phobius"/>
    </source>
</evidence>
<feature type="non-terminal residue" evidence="3">
    <location>
        <position position="182"/>
    </location>
</feature>
<gene>
    <name evidence="3" type="ORF">NMOB1V02_LOCUS12552</name>
</gene>
<feature type="compositionally biased region" description="Polar residues" evidence="1">
    <location>
        <begin position="1"/>
        <end position="22"/>
    </location>
</feature>
<evidence type="ECO:0000313" key="3">
    <source>
        <dbReference type="EMBL" id="CAD7284950.1"/>
    </source>
</evidence>